<proteinExistence type="predicted"/>
<feature type="compositionally biased region" description="Low complexity" evidence="1">
    <location>
        <begin position="168"/>
        <end position="185"/>
    </location>
</feature>
<dbReference type="PANTHER" id="PTHR47001">
    <property type="entry name" value="TRANSCRIPTION FACTOR BHLH121"/>
    <property type="match status" value="1"/>
</dbReference>
<organism evidence="2">
    <name type="scientific">Arundo donax</name>
    <name type="common">Giant reed</name>
    <name type="synonym">Donax arundinaceus</name>
    <dbReference type="NCBI Taxonomy" id="35708"/>
    <lineage>
        <taxon>Eukaryota</taxon>
        <taxon>Viridiplantae</taxon>
        <taxon>Streptophyta</taxon>
        <taxon>Embryophyta</taxon>
        <taxon>Tracheophyta</taxon>
        <taxon>Spermatophyta</taxon>
        <taxon>Magnoliopsida</taxon>
        <taxon>Liliopsida</taxon>
        <taxon>Poales</taxon>
        <taxon>Poaceae</taxon>
        <taxon>PACMAD clade</taxon>
        <taxon>Arundinoideae</taxon>
        <taxon>Arundineae</taxon>
        <taxon>Arundo</taxon>
    </lineage>
</organism>
<dbReference type="EMBL" id="GBRH01177399">
    <property type="protein sequence ID" value="JAE20497.1"/>
    <property type="molecule type" value="Transcribed_RNA"/>
</dbReference>
<sequence>MRVIYPWAGMEPSVVIGPPQPYPYPVPVPISSGAVPMHPQLQAYPFFRSQTSGTIPNPCPPYMAYTQHCHPPTDQPSNQFNTPVPHSSSHRSNFPAQDCRSKLSTLQQASCGVRSSDVGDVATDLKLKTPGSSAPSHSEIASKDSSSDLKTKKQCVKQINGSTLTEGSSCSSSDPPDVSNSVGDG</sequence>
<feature type="region of interest" description="Disordered" evidence="1">
    <location>
        <begin position="70"/>
        <end position="99"/>
    </location>
</feature>
<accession>A0A0A9G7M5</accession>
<name>A0A0A9G7M5_ARUDO</name>
<dbReference type="PANTHER" id="PTHR47001:SF1">
    <property type="entry name" value="TRANSCRIPTION FACTOR BHLH11"/>
    <property type="match status" value="1"/>
</dbReference>
<feature type="compositionally biased region" description="Basic and acidic residues" evidence="1">
    <location>
        <begin position="140"/>
        <end position="151"/>
    </location>
</feature>
<evidence type="ECO:0000313" key="2">
    <source>
        <dbReference type="EMBL" id="JAE20497.1"/>
    </source>
</evidence>
<reference evidence="2" key="2">
    <citation type="journal article" date="2015" name="Data Brief">
        <title>Shoot transcriptome of the giant reed, Arundo donax.</title>
        <authorList>
            <person name="Barrero R.A."/>
            <person name="Guerrero F.D."/>
            <person name="Moolhuijzen P."/>
            <person name="Goolsby J.A."/>
            <person name="Tidwell J."/>
            <person name="Bellgard S.E."/>
            <person name="Bellgard M.I."/>
        </authorList>
    </citation>
    <scope>NUCLEOTIDE SEQUENCE</scope>
    <source>
        <tissue evidence="2">Shoot tissue taken approximately 20 cm above the soil surface</tissue>
    </source>
</reference>
<dbReference type="GO" id="GO:0003700">
    <property type="term" value="F:DNA-binding transcription factor activity"/>
    <property type="evidence" value="ECO:0007669"/>
    <property type="project" value="InterPro"/>
</dbReference>
<dbReference type="GO" id="GO:0006879">
    <property type="term" value="P:intracellular iron ion homeostasis"/>
    <property type="evidence" value="ECO:0007669"/>
    <property type="project" value="InterPro"/>
</dbReference>
<reference evidence="2" key="1">
    <citation type="submission" date="2014-09" db="EMBL/GenBank/DDBJ databases">
        <authorList>
            <person name="Magalhaes I.L.F."/>
            <person name="Oliveira U."/>
            <person name="Santos F.R."/>
            <person name="Vidigal T.H.D.A."/>
            <person name="Brescovit A.D."/>
            <person name="Santos A.J."/>
        </authorList>
    </citation>
    <scope>NUCLEOTIDE SEQUENCE</scope>
    <source>
        <tissue evidence="2">Shoot tissue taken approximately 20 cm above the soil surface</tissue>
    </source>
</reference>
<feature type="compositionally biased region" description="Polar residues" evidence="1">
    <location>
        <begin position="75"/>
        <end position="95"/>
    </location>
</feature>
<feature type="compositionally biased region" description="Polar residues" evidence="1">
    <location>
        <begin position="157"/>
        <end position="167"/>
    </location>
</feature>
<feature type="region of interest" description="Disordered" evidence="1">
    <location>
        <begin position="126"/>
        <end position="185"/>
    </location>
</feature>
<evidence type="ECO:0000256" key="1">
    <source>
        <dbReference type="SAM" id="MobiDB-lite"/>
    </source>
</evidence>
<dbReference type="AlphaFoldDB" id="A0A0A9G7M5"/>
<protein>
    <submittedName>
        <fullName evidence="2">Uncharacterized protein</fullName>
    </submittedName>
</protein>
<dbReference type="InterPro" id="IPR044579">
    <property type="entry name" value="bHLH11/121"/>
</dbReference>